<gene>
    <name evidence="9" type="ORF">SAMN06265827_11930</name>
</gene>
<evidence type="ECO:0000256" key="7">
    <source>
        <dbReference type="SAM" id="Phobius"/>
    </source>
</evidence>
<dbReference type="PANTHER" id="PTHR34582:SF2">
    <property type="entry name" value="UPF0702 TRANSMEMBRANE PROTEIN YDFR"/>
    <property type="match status" value="1"/>
</dbReference>
<keyword evidence="6 7" id="KW-0472">Membrane</keyword>
<keyword evidence="10" id="KW-1185">Reference proteome</keyword>
<evidence type="ECO:0000256" key="1">
    <source>
        <dbReference type="ARBA" id="ARBA00004651"/>
    </source>
</evidence>
<evidence type="ECO:0000256" key="3">
    <source>
        <dbReference type="ARBA" id="ARBA00022475"/>
    </source>
</evidence>
<dbReference type="EMBL" id="OBDZ01000019">
    <property type="protein sequence ID" value="SNY35061.1"/>
    <property type="molecule type" value="Genomic_DNA"/>
</dbReference>
<dbReference type="Pfam" id="PF04239">
    <property type="entry name" value="DUF421"/>
    <property type="match status" value="1"/>
</dbReference>
<dbReference type="GO" id="GO:0005886">
    <property type="term" value="C:plasma membrane"/>
    <property type="evidence" value="ECO:0007669"/>
    <property type="project" value="UniProtKB-SubCell"/>
</dbReference>
<dbReference type="AlphaFoldDB" id="A0A285HK41"/>
<evidence type="ECO:0000313" key="10">
    <source>
        <dbReference type="Proteomes" id="UP000219573"/>
    </source>
</evidence>
<keyword evidence="4 7" id="KW-0812">Transmembrane</keyword>
<name>A0A285HK41_9FIRM</name>
<proteinExistence type="inferred from homology"/>
<evidence type="ECO:0000313" key="9">
    <source>
        <dbReference type="EMBL" id="SNY35061.1"/>
    </source>
</evidence>
<sequence length="199" mass="22233">MYHFLKAIIYFIGAIILLRLGGKKSISQSTPAEVAIMIGIGTVLVHPLKSEDPLMAFYGGALIVSGLIITSFIEIYLPKIKNWIIGQPVELIKDGEILEKNLIKSMMTVDELKMKLRIKKINNILKIKSAVLEANGDLSIEANPQQSYATKEDIEEIKKAIKQIATKLNTSVNFSTSINDHKLNLFNQVEEVQEQDPLQ</sequence>
<feature type="domain" description="YetF C-terminal" evidence="8">
    <location>
        <begin position="79"/>
        <end position="190"/>
    </location>
</feature>
<evidence type="ECO:0000256" key="5">
    <source>
        <dbReference type="ARBA" id="ARBA00022989"/>
    </source>
</evidence>
<accession>A0A285HK41</accession>
<evidence type="ECO:0000256" key="6">
    <source>
        <dbReference type="ARBA" id="ARBA00023136"/>
    </source>
</evidence>
<dbReference type="OrthoDB" id="1796697at2"/>
<dbReference type="InterPro" id="IPR007353">
    <property type="entry name" value="DUF421"/>
</dbReference>
<evidence type="ECO:0000256" key="2">
    <source>
        <dbReference type="ARBA" id="ARBA00006448"/>
    </source>
</evidence>
<reference evidence="10" key="1">
    <citation type="submission" date="2017-09" db="EMBL/GenBank/DDBJ databases">
        <authorList>
            <person name="Varghese N."/>
            <person name="Submissions S."/>
        </authorList>
    </citation>
    <scope>NUCLEOTIDE SEQUENCE [LARGE SCALE GENOMIC DNA]</scope>
    <source>
        <strain evidence="10">MSL47</strain>
    </source>
</reference>
<organism evidence="9 10">
    <name type="scientific">Orenia metallireducens</name>
    <dbReference type="NCBI Taxonomy" id="1413210"/>
    <lineage>
        <taxon>Bacteria</taxon>
        <taxon>Bacillati</taxon>
        <taxon>Bacillota</taxon>
        <taxon>Clostridia</taxon>
        <taxon>Halanaerobiales</taxon>
        <taxon>Halobacteroidaceae</taxon>
        <taxon>Orenia</taxon>
    </lineage>
</organism>
<dbReference type="Proteomes" id="UP000219573">
    <property type="component" value="Unassembled WGS sequence"/>
</dbReference>
<keyword evidence="3" id="KW-1003">Cell membrane</keyword>
<feature type="transmembrane region" description="Helical" evidence="7">
    <location>
        <begin position="56"/>
        <end position="77"/>
    </location>
</feature>
<keyword evidence="5 7" id="KW-1133">Transmembrane helix</keyword>
<feature type="transmembrane region" description="Helical" evidence="7">
    <location>
        <begin position="6"/>
        <end position="22"/>
    </location>
</feature>
<dbReference type="Gene3D" id="3.30.240.20">
    <property type="entry name" value="bsu07140 like domains"/>
    <property type="match status" value="1"/>
</dbReference>
<evidence type="ECO:0000256" key="4">
    <source>
        <dbReference type="ARBA" id="ARBA00022692"/>
    </source>
</evidence>
<comment type="subcellular location">
    <subcellularLocation>
        <location evidence="1">Cell membrane</location>
        <topology evidence="1">Multi-pass membrane protein</topology>
    </subcellularLocation>
</comment>
<dbReference type="InterPro" id="IPR023090">
    <property type="entry name" value="UPF0702_alpha/beta_dom_sf"/>
</dbReference>
<comment type="similarity">
    <text evidence="2">Belongs to the UPF0702 family.</text>
</comment>
<evidence type="ECO:0000259" key="8">
    <source>
        <dbReference type="Pfam" id="PF04239"/>
    </source>
</evidence>
<dbReference type="RefSeq" id="WP_097018487.1">
    <property type="nucleotide sequence ID" value="NZ_OBDZ01000019.1"/>
</dbReference>
<protein>
    <recommendedName>
        <fullName evidence="8">YetF C-terminal domain-containing protein</fullName>
    </recommendedName>
</protein>
<dbReference type="PANTHER" id="PTHR34582">
    <property type="entry name" value="UPF0702 TRANSMEMBRANE PROTEIN YCAP"/>
    <property type="match status" value="1"/>
</dbReference>